<feature type="non-terminal residue" evidence="2">
    <location>
        <position position="165"/>
    </location>
</feature>
<name>A0A4S8LXT2_DENBC</name>
<feature type="non-terminal residue" evidence="2">
    <location>
        <position position="1"/>
    </location>
</feature>
<feature type="compositionally biased region" description="Basic residues" evidence="1">
    <location>
        <begin position="1"/>
        <end position="11"/>
    </location>
</feature>
<dbReference type="Gene3D" id="3.10.10.10">
    <property type="entry name" value="HIV Type 1 Reverse Transcriptase, subunit A, domain 1"/>
    <property type="match status" value="1"/>
</dbReference>
<dbReference type="OrthoDB" id="5599163at2759"/>
<dbReference type="InterPro" id="IPR043502">
    <property type="entry name" value="DNA/RNA_pol_sf"/>
</dbReference>
<accession>A0A4S8LXT2</accession>
<sequence length="165" mass="19214">QYKPVDRKHRPVPTYMPNPEAQQFKPIQPPTPLVLPTHPIPYRQLKFGNRVTLERLEAMLSKIEPGILTPQEIDLLSFVVVSREEAFAFCYAEKGSFKREIYPDYEIPTIEHVPWQRPPIRIPFALKEQVIKQIEEEEKAGRFEPTVSSYRSSMFPVAKKNGVRL</sequence>
<reference evidence="2 3" key="1">
    <citation type="journal article" date="2019" name="Nat. Ecol. Evol.">
        <title>Megaphylogeny resolves global patterns of mushroom evolution.</title>
        <authorList>
            <person name="Varga T."/>
            <person name="Krizsan K."/>
            <person name="Foldi C."/>
            <person name="Dima B."/>
            <person name="Sanchez-Garcia M."/>
            <person name="Sanchez-Ramirez S."/>
            <person name="Szollosi G.J."/>
            <person name="Szarkandi J.G."/>
            <person name="Papp V."/>
            <person name="Albert L."/>
            <person name="Andreopoulos W."/>
            <person name="Angelini C."/>
            <person name="Antonin V."/>
            <person name="Barry K.W."/>
            <person name="Bougher N.L."/>
            <person name="Buchanan P."/>
            <person name="Buyck B."/>
            <person name="Bense V."/>
            <person name="Catcheside P."/>
            <person name="Chovatia M."/>
            <person name="Cooper J."/>
            <person name="Damon W."/>
            <person name="Desjardin D."/>
            <person name="Finy P."/>
            <person name="Geml J."/>
            <person name="Haridas S."/>
            <person name="Hughes K."/>
            <person name="Justo A."/>
            <person name="Karasinski D."/>
            <person name="Kautmanova I."/>
            <person name="Kiss B."/>
            <person name="Kocsube S."/>
            <person name="Kotiranta H."/>
            <person name="LaButti K.M."/>
            <person name="Lechner B.E."/>
            <person name="Liimatainen K."/>
            <person name="Lipzen A."/>
            <person name="Lukacs Z."/>
            <person name="Mihaltcheva S."/>
            <person name="Morgado L.N."/>
            <person name="Niskanen T."/>
            <person name="Noordeloos M.E."/>
            <person name="Ohm R.A."/>
            <person name="Ortiz-Santana B."/>
            <person name="Ovrebo C."/>
            <person name="Racz N."/>
            <person name="Riley R."/>
            <person name="Savchenko A."/>
            <person name="Shiryaev A."/>
            <person name="Soop K."/>
            <person name="Spirin V."/>
            <person name="Szebenyi C."/>
            <person name="Tomsovsky M."/>
            <person name="Tulloss R.E."/>
            <person name="Uehling J."/>
            <person name="Grigoriev I.V."/>
            <person name="Vagvolgyi C."/>
            <person name="Papp T."/>
            <person name="Martin F.M."/>
            <person name="Miettinen O."/>
            <person name="Hibbett D.S."/>
            <person name="Nagy L.G."/>
        </authorList>
    </citation>
    <scope>NUCLEOTIDE SEQUENCE [LARGE SCALE GENOMIC DNA]</scope>
    <source>
        <strain evidence="2 3">CBS 962.96</strain>
    </source>
</reference>
<dbReference type="Proteomes" id="UP000297245">
    <property type="component" value="Unassembled WGS sequence"/>
</dbReference>
<evidence type="ECO:0000256" key="1">
    <source>
        <dbReference type="SAM" id="MobiDB-lite"/>
    </source>
</evidence>
<protein>
    <submittedName>
        <fullName evidence="2">Uncharacterized protein</fullName>
    </submittedName>
</protein>
<dbReference type="EMBL" id="ML179223">
    <property type="protein sequence ID" value="THU94477.1"/>
    <property type="molecule type" value="Genomic_DNA"/>
</dbReference>
<evidence type="ECO:0000313" key="3">
    <source>
        <dbReference type="Proteomes" id="UP000297245"/>
    </source>
</evidence>
<keyword evidence="3" id="KW-1185">Reference proteome</keyword>
<dbReference type="SUPFAM" id="SSF56672">
    <property type="entry name" value="DNA/RNA polymerases"/>
    <property type="match status" value="1"/>
</dbReference>
<gene>
    <name evidence="2" type="ORF">K435DRAFT_559299</name>
</gene>
<evidence type="ECO:0000313" key="2">
    <source>
        <dbReference type="EMBL" id="THU94477.1"/>
    </source>
</evidence>
<dbReference type="AlphaFoldDB" id="A0A4S8LXT2"/>
<feature type="region of interest" description="Disordered" evidence="1">
    <location>
        <begin position="1"/>
        <end position="23"/>
    </location>
</feature>
<proteinExistence type="predicted"/>
<organism evidence="2 3">
    <name type="scientific">Dendrothele bispora (strain CBS 962.96)</name>
    <dbReference type="NCBI Taxonomy" id="1314807"/>
    <lineage>
        <taxon>Eukaryota</taxon>
        <taxon>Fungi</taxon>
        <taxon>Dikarya</taxon>
        <taxon>Basidiomycota</taxon>
        <taxon>Agaricomycotina</taxon>
        <taxon>Agaricomycetes</taxon>
        <taxon>Agaricomycetidae</taxon>
        <taxon>Agaricales</taxon>
        <taxon>Agaricales incertae sedis</taxon>
        <taxon>Dendrothele</taxon>
    </lineage>
</organism>